<protein>
    <submittedName>
        <fullName evidence="2">Uncharacterized protein</fullName>
    </submittedName>
</protein>
<keyword evidence="1" id="KW-1133">Transmembrane helix</keyword>
<keyword evidence="1" id="KW-0812">Transmembrane</keyword>
<comment type="caution">
    <text evidence="2">The sequence shown here is derived from an EMBL/GenBank/DDBJ whole genome shotgun (WGS) entry which is preliminary data.</text>
</comment>
<accession>A0A7X0JG36</accession>
<dbReference type="RefSeq" id="WP_280141282.1">
    <property type="nucleotide sequence ID" value="NZ_JACHBU010000001.1"/>
</dbReference>
<dbReference type="EMBL" id="JACHBU010000001">
    <property type="protein sequence ID" value="MBB6506946.1"/>
    <property type="molecule type" value="Genomic_DNA"/>
</dbReference>
<keyword evidence="3" id="KW-1185">Reference proteome</keyword>
<evidence type="ECO:0000256" key="1">
    <source>
        <dbReference type="SAM" id="Phobius"/>
    </source>
</evidence>
<name>A0A7X0JG36_9HYPH</name>
<organism evidence="2 3">
    <name type="scientific">Rhizobium soli</name>
    <dbReference type="NCBI Taxonomy" id="424798"/>
    <lineage>
        <taxon>Bacteria</taxon>
        <taxon>Pseudomonadati</taxon>
        <taxon>Pseudomonadota</taxon>
        <taxon>Alphaproteobacteria</taxon>
        <taxon>Hyphomicrobiales</taxon>
        <taxon>Rhizobiaceae</taxon>
        <taxon>Rhizobium/Agrobacterium group</taxon>
        <taxon>Rhizobium</taxon>
    </lineage>
</organism>
<gene>
    <name evidence="2" type="ORF">F4695_000265</name>
</gene>
<feature type="transmembrane region" description="Helical" evidence="1">
    <location>
        <begin position="6"/>
        <end position="26"/>
    </location>
</feature>
<reference evidence="2 3" key="1">
    <citation type="submission" date="2020-08" db="EMBL/GenBank/DDBJ databases">
        <title>The Agave Microbiome: Exploring the role of microbial communities in plant adaptations to desert environments.</title>
        <authorList>
            <person name="Partida-Martinez L.P."/>
        </authorList>
    </citation>
    <scope>NUCLEOTIDE SEQUENCE [LARGE SCALE GENOMIC DNA]</scope>
    <source>
        <strain evidence="2 3">AS3.12</strain>
    </source>
</reference>
<proteinExistence type="predicted"/>
<keyword evidence="1" id="KW-0472">Membrane</keyword>
<dbReference type="AlphaFoldDB" id="A0A7X0JG36"/>
<dbReference type="Proteomes" id="UP000585437">
    <property type="component" value="Unassembled WGS sequence"/>
</dbReference>
<evidence type="ECO:0000313" key="3">
    <source>
        <dbReference type="Proteomes" id="UP000585437"/>
    </source>
</evidence>
<evidence type="ECO:0000313" key="2">
    <source>
        <dbReference type="EMBL" id="MBB6506946.1"/>
    </source>
</evidence>
<sequence>MNFAAAFYLYILPLSISGIALVWMAYEKWKERRRPPHAGE</sequence>